<reference evidence="2 3" key="1">
    <citation type="journal article" date="2024" name="Plant Biotechnol. J.">
        <title>Dendrobium thyrsiflorum genome and its molecular insights into genes involved in important horticultural traits.</title>
        <authorList>
            <person name="Chen B."/>
            <person name="Wang J.Y."/>
            <person name="Zheng P.J."/>
            <person name="Li K.L."/>
            <person name="Liang Y.M."/>
            <person name="Chen X.F."/>
            <person name="Zhang C."/>
            <person name="Zhao X."/>
            <person name="He X."/>
            <person name="Zhang G.Q."/>
            <person name="Liu Z.J."/>
            <person name="Xu Q."/>
        </authorList>
    </citation>
    <scope>NUCLEOTIDE SEQUENCE [LARGE SCALE GENOMIC DNA]</scope>
    <source>
        <strain evidence="2">GZMU011</strain>
    </source>
</reference>
<evidence type="ECO:0000313" key="2">
    <source>
        <dbReference type="EMBL" id="KAL0921782.1"/>
    </source>
</evidence>
<keyword evidence="1" id="KW-0812">Transmembrane</keyword>
<dbReference type="EMBL" id="JANQDX010000007">
    <property type="protein sequence ID" value="KAL0921782.1"/>
    <property type="molecule type" value="Genomic_DNA"/>
</dbReference>
<keyword evidence="1" id="KW-1133">Transmembrane helix</keyword>
<protein>
    <submittedName>
        <fullName evidence="2">Uncharacterized protein</fullName>
    </submittedName>
</protein>
<gene>
    <name evidence="2" type="ORF">M5K25_008891</name>
</gene>
<dbReference type="Proteomes" id="UP001552299">
    <property type="component" value="Unassembled WGS sequence"/>
</dbReference>
<evidence type="ECO:0000256" key="1">
    <source>
        <dbReference type="SAM" id="Phobius"/>
    </source>
</evidence>
<organism evidence="2 3">
    <name type="scientific">Dendrobium thyrsiflorum</name>
    <name type="common">Pinecone-like raceme dendrobium</name>
    <name type="synonym">Orchid</name>
    <dbReference type="NCBI Taxonomy" id="117978"/>
    <lineage>
        <taxon>Eukaryota</taxon>
        <taxon>Viridiplantae</taxon>
        <taxon>Streptophyta</taxon>
        <taxon>Embryophyta</taxon>
        <taxon>Tracheophyta</taxon>
        <taxon>Spermatophyta</taxon>
        <taxon>Magnoliopsida</taxon>
        <taxon>Liliopsida</taxon>
        <taxon>Asparagales</taxon>
        <taxon>Orchidaceae</taxon>
        <taxon>Epidendroideae</taxon>
        <taxon>Malaxideae</taxon>
        <taxon>Dendrobiinae</taxon>
        <taxon>Dendrobium</taxon>
    </lineage>
</organism>
<evidence type="ECO:0000313" key="3">
    <source>
        <dbReference type="Proteomes" id="UP001552299"/>
    </source>
</evidence>
<feature type="transmembrane region" description="Helical" evidence="1">
    <location>
        <begin position="28"/>
        <end position="50"/>
    </location>
</feature>
<name>A0ABD0V9K7_DENTH</name>
<comment type="caution">
    <text evidence="2">The sequence shown here is derived from an EMBL/GenBank/DDBJ whole genome shotgun (WGS) entry which is preliminary data.</text>
</comment>
<proteinExistence type="predicted"/>
<keyword evidence="1" id="KW-0472">Membrane</keyword>
<keyword evidence="3" id="KW-1185">Reference proteome</keyword>
<sequence>MISLPDRGAEEPCFSDSCWSGLLKLGLLLIYCCLMLLGWALAALGLGFLFGSWVELMLGLELGLWELGFSSSMHKVKGKLASFSSLSSRFLLLLSASSTSHNCSNFCLHHLHEMVKKILDNQNQTAASEARGPRWGDQPGLAHAREAKDAAASAWNETVGVDWSRHCGRKSMGIVDKNLSEESRALIRFRVSSVRNICFNLHPPSVAHSEGNALGVMCTALASPASASTASVSTTSASLRLKMIFPFLPLLKGLSLVALGGHHIVLHHLVSEHVFPFLPLLKGLSLVALGGHEWQLRMEKGLGEVVGRRVEAGRQEAGGRMGGGTGGVAAGLSGNGGGLGKGSTAWIEDVRLERGDDRYLSDFLLLDRFHWHQVLVLSALFERDAALRTASAALLFSASLVQYFHLQCKLSIVQKLREAESIMLIESYSLESVEYMADFNKLQNQLHLELKLRLVDVFPFLPLLKGLSLVALGGHRRFGFVLITVMLRRFLEPPLVNKRRRFKRNRLKRKGRPMKLDSH</sequence>
<accession>A0ABD0V9K7</accession>
<dbReference type="AlphaFoldDB" id="A0ABD0V9K7"/>